<protein>
    <submittedName>
        <fullName evidence="3">Uncharacterized protein</fullName>
    </submittedName>
</protein>
<evidence type="ECO:0000313" key="3">
    <source>
        <dbReference type="EMBL" id="SEM63629.1"/>
    </source>
</evidence>
<proteinExistence type="predicted"/>
<dbReference type="Proteomes" id="UP000198953">
    <property type="component" value="Unassembled WGS sequence"/>
</dbReference>
<accession>A0A1H8A1G0</accession>
<keyword evidence="2" id="KW-0732">Signal</keyword>
<evidence type="ECO:0000313" key="4">
    <source>
        <dbReference type="Proteomes" id="UP000198953"/>
    </source>
</evidence>
<keyword evidence="4" id="KW-1185">Reference proteome</keyword>
<dbReference type="PROSITE" id="PS51257">
    <property type="entry name" value="PROKAR_LIPOPROTEIN"/>
    <property type="match status" value="1"/>
</dbReference>
<dbReference type="OrthoDB" id="4800194at2"/>
<gene>
    <name evidence="3" type="ORF">SAMN05660976_05692</name>
</gene>
<evidence type="ECO:0000256" key="1">
    <source>
        <dbReference type="SAM" id="MobiDB-lite"/>
    </source>
</evidence>
<feature type="region of interest" description="Disordered" evidence="1">
    <location>
        <begin position="123"/>
        <end position="143"/>
    </location>
</feature>
<dbReference type="RefSeq" id="WP_143078786.1">
    <property type="nucleotide sequence ID" value="NZ_FOBF01000015.1"/>
</dbReference>
<name>A0A1H8A1G0_9ACTN</name>
<organism evidence="3 4">
    <name type="scientific">Nonomuraea pusilla</name>
    <dbReference type="NCBI Taxonomy" id="46177"/>
    <lineage>
        <taxon>Bacteria</taxon>
        <taxon>Bacillati</taxon>
        <taxon>Actinomycetota</taxon>
        <taxon>Actinomycetes</taxon>
        <taxon>Streptosporangiales</taxon>
        <taxon>Streptosporangiaceae</taxon>
        <taxon>Nonomuraea</taxon>
    </lineage>
</organism>
<reference evidence="3 4" key="1">
    <citation type="submission" date="2016-10" db="EMBL/GenBank/DDBJ databases">
        <authorList>
            <person name="de Groot N.N."/>
        </authorList>
    </citation>
    <scope>NUCLEOTIDE SEQUENCE [LARGE SCALE GENOMIC DNA]</scope>
    <source>
        <strain evidence="3 4">DSM 43357</strain>
    </source>
</reference>
<dbReference type="EMBL" id="FOBF01000015">
    <property type="protein sequence ID" value="SEM63629.1"/>
    <property type="molecule type" value="Genomic_DNA"/>
</dbReference>
<sequence length="325" mass="35380">MKRLSMSASGIIGTACVLLLAACSHAGASPGAARPSPSAPAGQATGAEVTFMAAYGSYDEQRILDRALQVKIARCMAMNGFTYHLSSAGTSSSEMARKQWGGQFRMDLTNDDVTKSRREGYGFNREPGRQAAPKDPNSFVSSLPPARQQAWNRAMQGGGGRAEANLPGIARVAIPSEGCIGEAYNELYGDLQTYIRVSGVMNGLGIPLKDRWEKDPQVVAAAEPWRRCMNSKGFPFKVWRDAVGAAVKLYEDKNASRQKAHPEEIRIATADAECSVQTGKSRVERARFAHYQQQVPEEWEPQIGQYKQIREAALTRAQVELGSAH</sequence>
<feature type="signal peptide" evidence="2">
    <location>
        <begin position="1"/>
        <end position="28"/>
    </location>
</feature>
<dbReference type="AlphaFoldDB" id="A0A1H8A1G0"/>
<evidence type="ECO:0000256" key="2">
    <source>
        <dbReference type="SAM" id="SignalP"/>
    </source>
</evidence>
<feature type="chain" id="PRO_5011525477" evidence="2">
    <location>
        <begin position="29"/>
        <end position="325"/>
    </location>
</feature>